<dbReference type="SUPFAM" id="SSF51215">
    <property type="entry name" value="Regulatory protein AraC"/>
    <property type="match status" value="1"/>
</dbReference>
<protein>
    <submittedName>
        <fullName evidence="5">AraC-type DNA-binding protein</fullName>
    </submittedName>
</protein>
<dbReference type="PANTHER" id="PTHR43280">
    <property type="entry name" value="ARAC-FAMILY TRANSCRIPTIONAL REGULATOR"/>
    <property type="match status" value="1"/>
</dbReference>
<feature type="domain" description="HTH araC/xylS-type" evidence="4">
    <location>
        <begin position="188"/>
        <end position="286"/>
    </location>
</feature>
<evidence type="ECO:0000259" key="4">
    <source>
        <dbReference type="PROSITE" id="PS01124"/>
    </source>
</evidence>
<dbReference type="AlphaFoldDB" id="A0A1H3Z5X8"/>
<dbReference type="PANTHER" id="PTHR43280:SF32">
    <property type="entry name" value="TRANSCRIPTIONAL REGULATORY PROTEIN"/>
    <property type="match status" value="1"/>
</dbReference>
<proteinExistence type="predicted"/>
<keyword evidence="6" id="KW-1185">Reference proteome</keyword>
<dbReference type="RefSeq" id="WP_245712010.1">
    <property type="nucleotide sequence ID" value="NZ_FNRD01000002.1"/>
</dbReference>
<dbReference type="STRING" id="150146.SAMN05443667_102266"/>
<evidence type="ECO:0000313" key="5">
    <source>
        <dbReference type="EMBL" id="SEA18918.1"/>
    </source>
</evidence>
<dbReference type="SMART" id="SM00342">
    <property type="entry name" value="HTH_ARAC"/>
    <property type="match status" value="1"/>
</dbReference>
<evidence type="ECO:0000256" key="2">
    <source>
        <dbReference type="ARBA" id="ARBA00023125"/>
    </source>
</evidence>
<reference evidence="6" key="1">
    <citation type="submission" date="2016-10" db="EMBL/GenBank/DDBJ databases">
        <authorList>
            <person name="Varghese N."/>
            <person name="Submissions S."/>
        </authorList>
    </citation>
    <scope>NUCLEOTIDE SEQUENCE [LARGE SCALE GENOMIC DNA]</scope>
    <source>
        <strain evidence="6">DSM 22376</strain>
    </source>
</reference>
<gene>
    <name evidence="5" type="ORF">SAMN05443667_102266</name>
</gene>
<evidence type="ECO:0000313" key="6">
    <source>
        <dbReference type="Proteomes" id="UP000198951"/>
    </source>
</evidence>
<evidence type="ECO:0000256" key="1">
    <source>
        <dbReference type="ARBA" id="ARBA00023015"/>
    </source>
</evidence>
<dbReference type="EMBL" id="FNRD01000002">
    <property type="protein sequence ID" value="SEA18918.1"/>
    <property type="molecule type" value="Genomic_DNA"/>
</dbReference>
<dbReference type="PROSITE" id="PS01124">
    <property type="entry name" value="HTH_ARAC_FAMILY_2"/>
    <property type="match status" value="1"/>
</dbReference>
<dbReference type="Proteomes" id="UP000198951">
    <property type="component" value="Unassembled WGS sequence"/>
</dbReference>
<sequence length="289" mass="34104">MTEDILKYDFKEGLPQEFEILQMKQLYAEFKAEITVAHRAEFYQVLWFQKGGSVHYVDFKPIVIEPNTVVLVNKNSVQQFDRKVPMEGKVILFTDHFFCKEASDVRFLKSSILFNDLFETPHIVIPNISSIFSELITALETEIEQQKDEYQADVLRNYLRNFLLLLERERRNQDFTEIKKGPDLDYIMIFKELLEHQFHHNKQVNSYATQMYITKKRLNLATSKVLGLTPKKIIDDRIMLEAKRLLAHSTTSVKEISFALGFEEPTNFVKYFRKNHLSTPLEFRDSFLS</sequence>
<accession>A0A1H3Z5X8</accession>
<organism evidence="5 6">
    <name type="scientific">Flavobacterium gillisiae</name>
    <dbReference type="NCBI Taxonomy" id="150146"/>
    <lineage>
        <taxon>Bacteria</taxon>
        <taxon>Pseudomonadati</taxon>
        <taxon>Bacteroidota</taxon>
        <taxon>Flavobacteriia</taxon>
        <taxon>Flavobacteriales</taxon>
        <taxon>Flavobacteriaceae</taxon>
        <taxon>Flavobacterium</taxon>
    </lineage>
</organism>
<dbReference type="InterPro" id="IPR018060">
    <property type="entry name" value="HTH_AraC"/>
</dbReference>
<evidence type="ECO:0000256" key="3">
    <source>
        <dbReference type="ARBA" id="ARBA00023163"/>
    </source>
</evidence>
<dbReference type="GO" id="GO:0043565">
    <property type="term" value="F:sequence-specific DNA binding"/>
    <property type="evidence" value="ECO:0007669"/>
    <property type="project" value="InterPro"/>
</dbReference>
<dbReference type="Pfam" id="PF12833">
    <property type="entry name" value="HTH_18"/>
    <property type="match status" value="1"/>
</dbReference>
<dbReference type="InterPro" id="IPR037923">
    <property type="entry name" value="HTH-like"/>
</dbReference>
<keyword evidence="1" id="KW-0805">Transcription regulation</keyword>
<name>A0A1H3Z5X8_9FLAO</name>
<keyword evidence="3" id="KW-0804">Transcription</keyword>
<dbReference type="GO" id="GO:0003700">
    <property type="term" value="F:DNA-binding transcription factor activity"/>
    <property type="evidence" value="ECO:0007669"/>
    <property type="project" value="InterPro"/>
</dbReference>
<keyword evidence="2 5" id="KW-0238">DNA-binding</keyword>
<dbReference type="Gene3D" id="1.10.10.60">
    <property type="entry name" value="Homeodomain-like"/>
    <property type="match status" value="1"/>
</dbReference>
<dbReference type="InterPro" id="IPR009057">
    <property type="entry name" value="Homeodomain-like_sf"/>
</dbReference>
<dbReference type="SUPFAM" id="SSF46689">
    <property type="entry name" value="Homeodomain-like"/>
    <property type="match status" value="1"/>
</dbReference>